<dbReference type="NCBIfam" id="NF033788">
    <property type="entry name" value="HTH_metalloreg"/>
    <property type="match status" value="1"/>
</dbReference>
<evidence type="ECO:0000259" key="4">
    <source>
        <dbReference type="PROSITE" id="PS50987"/>
    </source>
</evidence>
<dbReference type="PANTHER" id="PTHR43132:SF6">
    <property type="entry name" value="HTH-TYPE TRANSCRIPTIONAL REPRESSOR CZRA"/>
    <property type="match status" value="1"/>
</dbReference>
<dbReference type="STRING" id="155865.SAMN05216515_10171"/>
<reference evidence="5 6" key="1">
    <citation type="submission" date="2016-10" db="EMBL/GenBank/DDBJ databases">
        <authorList>
            <person name="de Groot N.N."/>
        </authorList>
    </citation>
    <scope>NUCLEOTIDE SEQUENCE [LARGE SCALE GENOMIC DNA]</scope>
    <source>
        <strain evidence="5 6">KHGC13</strain>
    </source>
</reference>
<dbReference type="PROSITE" id="PS50987">
    <property type="entry name" value="HTH_ARSR_2"/>
    <property type="match status" value="1"/>
</dbReference>
<proteinExistence type="predicted"/>
<dbReference type="RefSeq" id="WP_090163269.1">
    <property type="nucleotide sequence ID" value="NZ_CACVNK010000012.1"/>
</dbReference>
<dbReference type="InterPro" id="IPR036388">
    <property type="entry name" value="WH-like_DNA-bd_sf"/>
</dbReference>
<name>A0A1I7FEQ3_9FIRM</name>
<evidence type="ECO:0000256" key="3">
    <source>
        <dbReference type="ARBA" id="ARBA00023163"/>
    </source>
</evidence>
<keyword evidence="1" id="KW-0805">Transcription regulation</keyword>
<dbReference type="GO" id="GO:0003677">
    <property type="term" value="F:DNA binding"/>
    <property type="evidence" value="ECO:0007669"/>
    <property type="project" value="UniProtKB-KW"/>
</dbReference>
<keyword evidence="2 5" id="KW-0238">DNA-binding</keyword>
<keyword evidence="3" id="KW-0804">Transcription</keyword>
<accession>A0A1I7FEQ3</accession>
<dbReference type="GeneID" id="78354513"/>
<gene>
    <name evidence="5" type="ORF">SAMN05216508_10296</name>
</gene>
<dbReference type="SUPFAM" id="SSF46785">
    <property type="entry name" value="Winged helix' DNA-binding domain"/>
    <property type="match status" value="1"/>
</dbReference>
<evidence type="ECO:0000256" key="1">
    <source>
        <dbReference type="ARBA" id="ARBA00023015"/>
    </source>
</evidence>
<dbReference type="InterPro" id="IPR036390">
    <property type="entry name" value="WH_DNA-bd_sf"/>
</dbReference>
<feature type="domain" description="HTH arsR-type" evidence="4">
    <location>
        <begin position="24"/>
        <end position="118"/>
    </location>
</feature>
<dbReference type="InterPro" id="IPR011991">
    <property type="entry name" value="ArsR-like_HTH"/>
</dbReference>
<organism evidence="5 6">
    <name type="scientific">Eubacterium pyruvativorans</name>
    <dbReference type="NCBI Taxonomy" id="155865"/>
    <lineage>
        <taxon>Bacteria</taxon>
        <taxon>Bacillati</taxon>
        <taxon>Bacillota</taxon>
        <taxon>Clostridia</taxon>
        <taxon>Eubacteriales</taxon>
        <taxon>Eubacteriaceae</taxon>
        <taxon>Eubacterium</taxon>
    </lineage>
</organism>
<dbReference type="PRINTS" id="PR00778">
    <property type="entry name" value="HTHARSR"/>
</dbReference>
<dbReference type="EMBL" id="FPBT01000002">
    <property type="protein sequence ID" value="SFU34703.1"/>
    <property type="molecule type" value="Genomic_DNA"/>
</dbReference>
<protein>
    <submittedName>
        <fullName evidence="5">DNA-binding transcriptional regulator, ArsR family</fullName>
    </submittedName>
</protein>
<evidence type="ECO:0000313" key="5">
    <source>
        <dbReference type="EMBL" id="SFU34703.1"/>
    </source>
</evidence>
<sequence length="128" mass="13934">MTEVKKLPHDHGSTEGTEILKHIPPDDVIAGVSAAMKQLGDPSRLRIFWLLCHTEECVTNIAAAVDMTSPAVSHHLKLLKGAGLLTSRREGKEMYYKAADTELVFALHHTIENVGRIACPKEPGGGQK</sequence>
<keyword evidence="6" id="KW-1185">Reference proteome</keyword>
<dbReference type="Proteomes" id="UP000198817">
    <property type="component" value="Unassembled WGS sequence"/>
</dbReference>
<dbReference type="SMART" id="SM00418">
    <property type="entry name" value="HTH_ARSR"/>
    <property type="match status" value="1"/>
</dbReference>
<dbReference type="InterPro" id="IPR051011">
    <property type="entry name" value="Metal_resp_trans_reg"/>
</dbReference>
<dbReference type="GO" id="GO:0003700">
    <property type="term" value="F:DNA-binding transcription factor activity"/>
    <property type="evidence" value="ECO:0007669"/>
    <property type="project" value="InterPro"/>
</dbReference>
<dbReference type="Pfam" id="PF01022">
    <property type="entry name" value="HTH_5"/>
    <property type="match status" value="1"/>
</dbReference>
<dbReference type="Gene3D" id="1.10.10.10">
    <property type="entry name" value="Winged helix-like DNA-binding domain superfamily/Winged helix DNA-binding domain"/>
    <property type="match status" value="1"/>
</dbReference>
<evidence type="ECO:0000256" key="2">
    <source>
        <dbReference type="ARBA" id="ARBA00023125"/>
    </source>
</evidence>
<evidence type="ECO:0000313" key="6">
    <source>
        <dbReference type="Proteomes" id="UP000198817"/>
    </source>
</evidence>
<dbReference type="AlphaFoldDB" id="A0A1I7FEQ3"/>
<dbReference type="CDD" id="cd00090">
    <property type="entry name" value="HTH_ARSR"/>
    <property type="match status" value="1"/>
</dbReference>
<dbReference type="InterPro" id="IPR001845">
    <property type="entry name" value="HTH_ArsR_DNA-bd_dom"/>
</dbReference>
<dbReference type="PANTHER" id="PTHR43132">
    <property type="entry name" value="ARSENICAL RESISTANCE OPERON REPRESSOR ARSR-RELATED"/>
    <property type="match status" value="1"/>
</dbReference>
<dbReference type="OrthoDB" id="9794330at2"/>